<feature type="transmembrane region" description="Helical" evidence="2">
    <location>
        <begin position="75"/>
        <end position="93"/>
    </location>
</feature>
<keyword evidence="1" id="KW-1003">Cell membrane</keyword>
<reference evidence="3 4" key="1">
    <citation type="submission" date="2021-01" db="EMBL/GenBank/DDBJ databases">
        <title>Genomic Encyclopedia of Type Strains, Phase IV (KMG-IV): sequencing the most valuable type-strain genomes for metagenomic binning, comparative biology and taxonomic classification.</title>
        <authorList>
            <person name="Goeker M."/>
        </authorList>
    </citation>
    <scope>NUCLEOTIDE SEQUENCE [LARGE SCALE GENOMIC DNA]</scope>
    <source>
        <strain evidence="3 4">DSM 23711</strain>
    </source>
</reference>
<dbReference type="Pfam" id="PF01944">
    <property type="entry name" value="SpoIIM"/>
    <property type="match status" value="1"/>
</dbReference>
<keyword evidence="1 2" id="KW-0472">Membrane</keyword>
<feature type="transmembrane region" description="Helical" evidence="2">
    <location>
        <begin position="179"/>
        <end position="198"/>
    </location>
</feature>
<accession>A0ABS2MV72</accession>
<feature type="transmembrane region" description="Helical" evidence="2">
    <location>
        <begin position="137"/>
        <end position="158"/>
    </location>
</feature>
<proteinExistence type="predicted"/>
<organism evidence="3 4">
    <name type="scientific">Aquibacillus albus</name>
    <dbReference type="NCBI Taxonomy" id="1168171"/>
    <lineage>
        <taxon>Bacteria</taxon>
        <taxon>Bacillati</taxon>
        <taxon>Bacillota</taxon>
        <taxon>Bacilli</taxon>
        <taxon>Bacillales</taxon>
        <taxon>Bacillaceae</taxon>
        <taxon>Aquibacillus</taxon>
    </lineage>
</organism>
<keyword evidence="1 2" id="KW-0812">Transmembrane</keyword>
<evidence type="ECO:0000256" key="1">
    <source>
        <dbReference type="PIRNR" id="PIRNR038973"/>
    </source>
</evidence>
<keyword evidence="1" id="KW-0749">Sporulation</keyword>
<evidence type="ECO:0000256" key="2">
    <source>
        <dbReference type="SAM" id="Phobius"/>
    </source>
</evidence>
<comment type="subunit">
    <text evidence="1">Component of the MPD complex composed of SpoIIM, SpoIIP and SpoIID.</text>
</comment>
<sequence>MYKNRNLASEHIRNHAPIYLFMIILFFIGIIFGAVIVNSMNFVQKQDLFFYLDQFFGQLLEGTTVDKQEMLKSTFFYHVNYLLLLFVLGLSIIGLPIIWILLFVKGVVVGFSVGFFVNQLGWKGLVFATASIAPQNLLVIPVYLIAGSLAMIFSLHLLRKLVSRKLQKPILPPFVRYSSLFVLLITIIGLASLIETFLSNQAMQIVIQWIYD</sequence>
<dbReference type="Proteomes" id="UP001296943">
    <property type="component" value="Unassembled WGS sequence"/>
</dbReference>
<keyword evidence="4" id="KW-1185">Reference proteome</keyword>
<feature type="transmembrane region" description="Helical" evidence="2">
    <location>
        <begin position="20"/>
        <end position="43"/>
    </location>
</feature>
<dbReference type="InterPro" id="IPR002798">
    <property type="entry name" value="SpoIIM-like"/>
</dbReference>
<name>A0ABS2MV72_9BACI</name>
<gene>
    <name evidence="3" type="ORF">JOC48_000227</name>
</gene>
<evidence type="ECO:0000313" key="4">
    <source>
        <dbReference type="Proteomes" id="UP001296943"/>
    </source>
</evidence>
<comment type="caution">
    <text evidence="3">The sequence shown here is derived from an EMBL/GenBank/DDBJ whole genome shotgun (WGS) entry which is preliminary data.</text>
</comment>
<dbReference type="RefSeq" id="WP_204497208.1">
    <property type="nucleotide sequence ID" value="NZ_JAFBDR010000001.1"/>
</dbReference>
<dbReference type="InterPro" id="IPR014196">
    <property type="entry name" value="SpoIIM"/>
</dbReference>
<comment type="subcellular location">
    <subcellularLocation>
        <location evidence="1">Cell membrane</location>
        <topology evidence="1">Multi-pass membrane protein</topology>
    </subcellularLocation>
    <text evidence="1">Localizes to the sporulation septum and to the second division site within the mother cell. Before the start of engulfment localizes to the septal midpoint, then spreads throughout the septum prior to becoming enriched at the leading edge of the engulfing membrane, where it remains until the completion of membrane migration. Some remain partially trapped at the septum during engulfment and upon completion of engulfment become dispersed in the outer forespore membrane. Localization of the MPD complex to the septal membrane is dependent on SpoIIB.</text>
</comment>
<comment type="function">
    <text evidence="1">Required for complete septum migration and engulfment of the forespore compartment during sporulation. Required for stabilizing and recruiting of SpoIIP to the septal membrane.</text>
</comment>
<protein>
    <recommendedName>
        <fullName evidence="1">Stage II sporulation protein M</fullName>
    </recommendedName>
</protein>
<dbReference type="NCBIfam" id="TIGR02831">
    <property type="entry name" value="spo_II_M"/>
    <property type="match status" value="1"/>
</dbReference>
<evidence type="ECO:0000313" key="3">
    <source>
        <dbReference type="EMBL" id="MBM7569758.1"/>
    </source>
</evidence>
<dbReference type="PIRSF" id="PIRSF038973">
    <property type="entry name" value="SpoIIM"/>
    <property type="match status" value="1"/>
</dbReference>
<dbReference type="EMBL" id="JAFBDR010000001">
    <property type="protein sequence ID" value="MBM7569758.1"/>
    <property type="molecule type" value="Genomic_DNA"/>
</dbReference>
<keyword evidence="2" id="KW-1133">Transmembrane helix</keyword>